<protein>
    <submittedName>
        <fullName evidence="1">Uncharacterized protein</fullName>
    </submittedName>
</protein>
<dbReference type="AlphaFoldDB" id="A0A4R6Y485"/>
<gene>
    <name evidence="1" type="ORF">DFR44_1482</name>
</gene>
<evidence type="ECO:0000313" key="2">
    <source>
        <dbReference type="Proteomes" id="UP000294480"/>
    </source>
</evidence>
<proteinExistence type="predicted"/>
<accession>A0A4R6Y485</accession>
<keyword evidence="2" id="KW-1185">Reference proteome</keyword>
<dbReference type="EMBL" id="SNZE01000048">
    <property type="protein sequence ID" value="TDR27053.1"/>
    <property type="molecule type" value="Genomic_DNA"/>
</dbReference>
<organism evidence="1 2">
    <name type="scientific">Hydromonas duriensis</name>
    <dbReference type="NCBI Taxonomy" id="1527608"/>
    <lineage>
        <taxon>Bacteria</taxon>
        <taxon>Pseudomonadati</taxon>
        <taxon>Pseudomonadota</taxon>
        <taxon>Betaproteobacteria</taxon>
        <taxon>Burkholderiales</taxon>
        <taxon>Burkholderiaceae</taxon>
        <taxon>Hydromonas</taxon>
    </lineage>
</organism>
<dbReference type="RefSeq" id="WP_133621618.1">
    <property type="nucleotide sequence ID" value="NZ_SNZE01000048.1"/>
</dbReference>
<evidence type="ECO:0000313" key="1">
    <source>
        <dbReference type="EMBL" id="TDR27053.1"/>
    </source>
</evidence>
<dbReference type="Proteomes" id="UP000294480">
    <property type="component" value="Unassembled WGS sequence"/>
</dbReference>
<sequence>MTVDERKTLMDAHVYEYLIRKRDKRLTTPVLKESPEQSWSKSQAMEWVRKVNLEFKTTIEGNE</sequence>
<comment type="caution">
    <text evidence="1">The sequence shown here is derived from an EMBL/GenBank/DDBJ whole genome shotgun (WGS) entry which is preliminary data.</text>
</comment>
<name>A0A4R6Y485_9BURK</name>
<reference evidence="1 2" key="1">
    <citation type="submission" date="2019-03" db="EMBL/GenBank/DDBJ databases">
        <title>Genomic Encyclopedia of Type Strains, Phase IV (KMG-IV): sequencing the most valuable type-strain genomes for metagenomic binning, comparative biology and taxonomic classification.</title>
        <authorList>
            <person name="Goeker M."/>
        </authorList>
    </citation>
    <scope>NUCLEOTIDE SEQUENCE [LARGE SCALE GENOMIC DNA]</scope>
    <source>
        <strain evidence="1 2">DSM 102852</strain>
    </source>
</reference>